<accession>A0ABV8KII5</accession>
<evidence type="ECO:0000259" key="2">
    <source>
        <dbReference type="Pfam" id="PF02397"/>
    </source>
</evidence>
<name>A0ABV8KII5_9ACTN</name>
<dbReference type="PANTHER" id="PTHR30576">
    <property type="entry name" value="COLANIC BIOSYNTHESIS UDP-GLUCOSE LIPID CARRIER TRANSFERASE"/>
    <property type="match status" value="1"/>
</dbReference>
<dbReference type="PANTHER" id="PTHR30576:SF8">
    <property type="entry name" value="UNDECAPRENYL-PHOSPHATE GALACTOSE PHOSPHOTRANSFERASE"/>
    <property type="match status" value="1"/>
</dbReference>
<comment type="caution">
    <text evidence="3">The sequence shown here is derived from an EMBL/GenBank/DDBJ whole genome shotgun (WGS) entry which is preliminary data.</text>
</comment>
<comment type="similarity">
    <text evidence="1">Belongs to the bacterial sugar transferase family.</text>
</comment>
<reference evidence="4" key="1">
    <citation type="journal article" date="2019" name="Int. J. Syst. Evol. Microbiol.">
        <title>The Global Catalogue of Microorganisms (GCM) 10K type strain sequencing project: providing services to taxonomists for standard genome sequencing and annotation.</title>
        <authorList>
            <consortium name="The Broad Institute Genomics Platform"/>
            <consortium name="The Broad Institute Genome Sequencing Center for Infectious Disease"/>
            <person name="Wu L."/>
            <person name="Ma J."/>
        </authorList>
    </citation>
    <scope>NUCLEOTIDE SEQUENCE [LARGE SCALE GENOMIC DNA]</scope>
    <source>
        <strain evidence="4">2902at01</strain>
    </source>
</reference>
<keyword evidence="4" id="KW-1185">Reference proteome</keyword>
<gene>
    <name evidence="3" type="ORF">ACFOX0_08175</name>
</gene>
<protein>
    <submittedName>
        <fullName evidence="3">Sugar transferase</fullName>
    </submittedName>
</protein>
<keyword evidence="3" id="KW-0808">Transferase</keyword>
<dbReference type="Pfam" id="PF02397">
    <property type="entry name" value="Bac_transf"/>
    <property type="match status" value="1"/>
</dbReference>
<dbReference type="InterPro" id="IPR003362">
    <property type="entry name" value="Bact_transf"/>
</dbReference>
<evidence type="ECO:0000313" key="4">
    <source>
        <dbReference type="Proteomes" id="UP001595868"/>
    </source>
</evidence>
<dbReference type="EMBL" id="JBHSBN010000004">
    <property type="protein sequence ID" value="MFC4105912.1"/>
    <property type="molecule type" value="Genomic_DNA"/>
</dbReference>
<dbReference type="GO" id="GO:0016740">
    <property type="term" value="F:transferase activity"/>
    <property type="evidence" value="ECO:0007669"/>
    <property type="project" value="UniProtKB-KW"/>
</dbReference>
<evidence type="ECO:0000313" key="3">
    <source>
        <dbReference type="EMBL" id="MFC4105912.1"/>
    </source>
</evidence>
<sequence>MPSHAFTRTIKRAVDIGVASALLVVALPALLPAMAFVRISLGAPVFFKQERTGYAMRRFLIYKLRTMGPDRAPDGRQLPDGERCGRAGRFLRRWSIDELPQLVNILRGDLSLVGPRPLLPRYDPWYTPAELARFTVRPGITGLAQINGRNHLPWNERLALDVRYVDEQSLWLDLRILARTARAALLGSGVASDPSALMLDLDEERAPAWHR</sequence>
<dbReference type="RefSeq" id="WP_377543246.1">
    <property type="nucleotide sequence ID" value="NZ_JBHSBN010000004.1"/>
</dbReference>
<dbReference type="Proteomes" id="UP001595868">
    <property type="component" value="Unassembled WGS sequence"/>
</dbReference>
<feature type="domain" description="Bacterial sugar transferase" evidence="2">
    <location>
        <begin position="11"/>
        <end position="184"/>
    </location>
</feature>
<evidence type="ECO:0000256" key="1">
    <source>
        <dbReference type="ARBA" id="ARBA00006464"/>
    </source>
</evidence>
<proteinExistence type="inferred from homology"/>
<organism evidence="3 4">
    <name type="scientific">Micromonospora zhanjiangensis</name>
    <dbReference type="NCBI Taxonomy" id="1522057"/>
    <lineage>
        <taxon>Bacteria</taxon>
        <taxon>Bacillati</taxon>
        <taxon>Actinomycetota</taxon>
        <taxon>Actinomycetes</taxon>
        <taxon>Micromonosporales</taxon>
        <taxon>Micromonosporaceae</taxon>
        <taxon>Micromonospora</taxon>
    </lineage>
</organism>